<accession>A0A8S5MWW1</accession>
<protein>
    <submittedName>
        <fullName evidence="1">VirE-like protein</fullName>
    </submittedName>
</protein>
<proteinExistence type="predicted"/>
<evidence type="ECO:0000313" key="1">
    <source>
        <dbReference type="EMBL" id="DAD86901.1"/>
    </source>
</evidence>
<name>A0A8S5MWW1_9CAUD</name>
<organism evidence="1">
    <name type="scientific">Siphoviridae sp. ctio73</name>
    <dbReference type="NCBI Taxonomy" id="2826435"/>
    <lineage>
        <taxon>Viruses</taxon>
        <taxon>Duplodnaviria</taxon>
        <taxon>Heunggongvirae</taxon>
        <taxon>Uroviricota</taxon>
        <taxon>Caudoviricetes</taxon>
    </lineage>
</organism>
<dbReference type="EMBL" id="BK015009">
    <property type="protein sequence ID" value="DAD86901.1"/>
    <property type="molecule type" value="Genomic_DNA"/>
</dbReference>
<reference evidence="1" key="1">
    <citation type="journal article" date="2021" name="Proc. Natl. Acad. Sci. U.S.A.">
        <title>A Catalog of Tens of Thousands of Viruses from Human Metagenomes Reveals Hidden Associations with Chronic Diseases.</title>
        <authorList>
            <person name="Tisza M.J."/>
            <person name="Buck C.B."/>
        </authorList>
    </citation>
    <scope>NUCLEOTIDE SEQUENCE</scope>
    <source>
        <strain evidence="1">Ctio73</strain>
    </source>
</reference>
<sequence>MVAGSVRSITGWRATSVNLNDFASLCEAPSKCEKYDAPAFFAGILSGGRRQKRNFVSRSAIVLDADHGSREDFVGDRMQVANLAGIVWETASSSFPSPRFRVVLPCTRSMTAGECEAIGRTCFSVLGPVAQWDGSCAEASRAFFLPSHRLGLRVRHWLVDGARLNVDKWLENIGYEERNDDVSLSSVPDGGYGGVIGEFNSKYGFNDLVSLFGWPYESVGRRWRYTRGGDTAPGVTMLDSGLVYSHHADDPLADGRAHTGFDCMRLLECGGDVSAAVGRALSLLQLEM</sequence>